<organism evidence="1 2">
    <name type="scientific">Staphylococcus epidermidis (strain ATCC 35984 / DSM 28319 / BCRC 17069 / CCUG 31568 / BM 3577 / RP62A)</name>
    <dbReference type="NCBI Taxonomy" id="176279"/>
    <lineage>
        <taxon>Bacteria</taxon>
        <taxon>Bacillati</taxon>
        <taxon>Bacillota</taxon>
        <taxon>Bacilli</taxon>
        <taxon>Bacillales</taxon>
        <taxon>Staphylococcaceae</taxon>
        <taxon>Staphylococcus</taxon>
    </lineage>
</organism>
<dbReference type="AlphaFoldDB" id="Q5HRD4"/>
<sequence>MKKTMFIIATMIFGIVYFDKYRFLLKKYKTDIIDVE</sequence>
<dbReference type="EMBL" id="CP000029">
    <property type="protein sequence ID" value="AAW53677.1"/>
    <property type="molecule type" value="Genomic_DNA"/>
</dbReference>
<proteinExistence type="predicted"/>
<gene>
    <name evidence="1" type="ordered locus">SERP0259</name>
</gene>
<evidence type="ECO:0000313" key="1">
    <source>
        <dbReference type="EMBL" id="AAW53677.1"/>
    </source>
</evidence>
<dbReference type="HOGENOM" id="CLU_217299_0_0_9"/>
<dbReference type="KEGG" id="ser:SERP0259"/>
<protein>
    <submittedName>
        <fullName evidence="1">Uncharacterized protein</fullName>
    </submittedName>
</protein>
<name>Q5HRD4_STAEQ</name>
<reference evidence="1 2" key="1">
    <citation type="journal article" date="2005" name="J. Bacteriol.">
        <title>Insights on evolution of virulence and resistance from the complete genome analysis of an early methicillin-resistant Staphylococcus aureus strain and a biofilm-producing methicillin-resistant Staphylococcus epidermidis strain.</title>
        <authorList>
            <person name="Gill S.R."/>
            <person name="Fouts D.E."/>
            <person name="Archer G.L."/>
            <person name="Mongodin E.F."/>
            <person name="Deboy R.T."/>
            <person name="Ravel J."/>
            <person name="Paulsen I.T."/>
            <person name="Kolonay J.F."/>
            <person name="Brinkac L."/>
            <person name="Beanan M."/>
            <person name="Dodson R.J."/>
            <person name="Daugherty S.C."/>
            <person name="Madupu R."/>
            <person name="Angiuoli S.V."/>
            <person name="Durkin A.S."/>
            <person name="Haft D.H."/>
            <person name="Vamathevan J."/>
            <person name="Khouri H."/>
            <person name="Utterback T."/>
            <person name="Lee C."/>
            <person name="Dimitrov G."/>
            <person name="Jiang L."/>
            <person name="Qin H."/>
            <person name="Weidman J."/>
            <person name="Tran K."/>
            <person name="Kang K."/>
            <person name="Hance I.R."/>
            <person name="Nelson K.E."/>
            <person name="Fraser C.M."/>
        </authorList>
    </citation>
    <scope>NUCLEOTIDE SEQUENCE [LARGE SCALE GENOMIC DNA]</scope>
    <source>
        <strain evidence="2">ATCC 35984 / RP62A</strain>
    </source>
</reference>
<evidence type="ECO:0000313" key="2">
    <source>
        <dbReference type="Proteomes" id="UP000000531"/>
    </source>
</evidence>
<keyword evidence="2" id="KW-1185">Reference proteome</keyword>
<dbReference type="Proteomes" id="UP000000531">
    <property type="component" value="Chromosome"/>
</dbReference>
<accession>Q5HRD4</accession>